<organism evidence="19 20">
    <name type="scientific">Acidihalobacter aeolianus</name>
    <dbReference type="NCBI Taxonomy" id="2792603"/>
    <lineage>
        <taxon>Bacteria</taxon>
        <taxon>Pseudomonadati</taxon>
        <taxon>Pseudomonadota</taxon>
        <taxon>Gammaproteobacteria</taxon>
        <taxon>Chromatiales</taxon>
        <taxon>Ectothiorhodospiraceae</taxon>
        <taxon>Acidihalobacter</taxon>
    </lineage>
</organism>
<evidence type="ECO:0000256" key="7">
    <source>
        <dbReference type="ARBA" id="ARBA00022519"/>
    </source>
</evidence>
<dbReference type="GO" id="GO:0005886">
    <property type="term" value="C:plasma membrane"/>
    <property type="evidence" value="ECO:0007669"/>
    <property type="project" value="UniProtKB-SubCell"/>
</dbReference>
<dbReference type="InterPro" id="IPR029044">
    <property type="entry name" value="Nucleotide-diphossugar_trans"/>
</dbReference>
<keyword evidence="14 16" id="KW-0472">Membrane</keyword>
<comment type="pathway">
    <text evidence="2 16">Glycan metabolism; bacterial cellulose biosynthesis.</text>
</comment>
<evidence type="ECO:0000256" key="1">
    <source>
        <dbReference type="ARBA" id="ARBA00004429"/>
    </source>
</evidence>
<proteinExistence type="inferred from homology"/>
<dbReference type="UniPathway" id="UPA00694"/>
<feature type="transmembrane region" description="Helical" evidence="16">
    <location>
        <begin position="423"/>
        <end position="444"/>
    </location>
</feature>
<dbReference type="Pfam" id="PF07238">
    <property type="entry name" value="PilZ"/>
    <property type="match status" value="1"/>
</dbReference>
<keyword evidence="12 16" id="KW-0135">Cellulose biosynthesis</keyword>
<feature type="transmembrane region" description="Helical" evidence="16">
    <location>
        <begin position="1423"/>
        <end position="1444"/>
    </location>
</feature>
<evidence type="ECO:0000256" key="6">
    <source>
        <dbReference type="ARBA" id="ARBA00022475"/>
    </source>
</evidence>
<dbReference type="GO" id="GO:0016760">
    <property type="term" value="F:cellulose synthase (UDP-forming) activity"/>
    <property type="evidence" value="ECO:0007669"/>
    <property type="project" value="UniProtKB-EC"/>
</dbReference>
<dbReference type="PANTHER" id="PTHR43867:SF2">
    <property type="entry name" value="CELLULOSE SYNTHASE CATALYTIC SUBUNIT A [UDP-FORMING]"/>
    <property type="match status" value="1"/>
</dbReference>
<evidence type="ECO:0000256" key="16">
    <source>
        <dbReference type="RuleBase" id="RU365020"/>
    </source>
</evidence>
<evidence type="ECO:0000256" key="2">
    <source>
        <dbReference type="ARBA" id="ARBA00005186"/>
    </source>
</evidence>
<dbReference type="InterPro" id="IPR050321">
    <property type="entry name" value="Glycosyltr_2/OpgH_subfam"/>
</dbReference>
<evidence type="ECO:0000256" key="13">
    <source>
        <dbReference type="ARBA" id="ARBA00022989"/>
    </source>
</evidence>
<dbReference type="Proteomes" id="UP000095342">
    <property type="component" value="Chromosome"/>
</dbReference>
<comment type="function">
    <text evidence="16">Catalytic subunit of cellulose synthase. It polymerizes uridine 5'-diphosphate glucose to cellulose.</text>
</comment>
<feature type="transmembrane region" description="Helical" evidence="16">
    <location>
        <begin position="503"/>
        <end position="523"/>
    </location>
</feature>
<feature type="transmembrane region" description="Helical" evidence="16">
    <location>
        <begin position="535"/>
        <end position="558"/>
    </location>
</feature>
<evidence type="ECO:0000256" key="10">
    <source>
        <dbReference type="ARBA" id="ARBA00022679"/>
    </source>
</evidence>
<evidence type="ECO:0000256" key="12">
    <source>
        <dbReference type="ARBA" id="ARBA00022916"/>
    </source>
</evidence>
<keyword evidence="6 16" id="KW-1003">Cell membrane</keyword>
<evidence type="ECO:0000256" key="14">
    <source>
        <dbReference type="ARBA" id="ARBA00023136"/>
    </source>
</evidence>
<evidence type="ECO:0000256" key="4">
    <source>
        <dbReference type="ARBA" id="ARBA00012539"/>
    </source>
</evidence>
<dbReference type="RefSeq" id="WP_070073431.1">
    <property type="nucleotide sequence ID" value="NZ_CP017448.1"/>
</dbReference>
<evidence type="ECO:0000256" key="3">
    <source>
        <dbReference type="ARBA" id="ARBA00006739"/>
    </source>
</evidence>
<gene>
    <name evidence="19" type="ORF">BJI67_13285</name>
</gene>
<comment type="subcellular location">
    <subcellularLocation>
        <location evidence="1">Cell inner membrane</location>
        <topology evidence="1">Multi-pass membrane protein</topology>
    </subcellularLocation>
</comment>
<feature type="transmembrane region" description="Helical" evidence="16">
    <location>
        <begin position="61"/>
        <end position="79"/>
    </location>
</feature>
<evidence type="ECO:0000259" key="18">
    <source>
        <dbReference type="Pfam" id="PF07238"/>
    </source>
</evidence>
<dbReference type="GO" id="GO:0006011">
    <property type="term" value="P:UDP-alpha-D-glucose metabolic process"/>
    <property type="evidence" value="ECO:0007669"/>
    <property type="project" value="InterPro"/>
</dbReference>
<reference evidence="19 20" key="1">
    <citation type="submission" date="2016-09" db="EMBL/GenBank/DDBJ databases">
        <title>Acidihalobacter prosperus V6 (DSM14174).</title>
        <authorList>
            <person name="Khaleque H.N."/>
            <person name="Ramsay J.P."/>
            <person name="Murphy R.J.T."/>
            <person name="Kaksonen A.H."/>
            <person name="Boxall N.J."/>
            <person name="Watkin E.L.J."/>
        </authorList>
    </citation>
    <scope>NUCLEOTIDE SEQUENCE [LARGE SCALE GENOMIC DNA]</scope>
    <source>
        <strain evidence="19 20">V6</strain>
    </source>
</reference>
<dbReference type="InterPro" id="IPR003919">
    <property type="entry name" value="Cell_synth_A"/>
</dbReference>
<dbReference type="GO" id="GO:0035438">
    <property type="term" value="F:cyclic-di-GMP binding"/>
    <property type="evidence" value="ECO:0007669"/>
    <property type="project" value="InterPro"/>
</dbReference>
<keyword evidence="20" id="KW-1185">Reference proteome</keyword>
<dbReference type="CDD" id="cd06421">
    <property type="entry name" value="CESA_CelA_like"/>
    <property type="match status" value="1"/>
</dbReference>
<evidence type="ECO:0000256" key="5">
    <source>
        <dbReference type="ARBA" id="ARBA00018714"/>
    </source>
</evidence>
<sequence>MGRIRRMFGEEEAPLVVAFIVGVIVFSPMVVVPFDWQAQSLLGVGFVILAILVNRIFKAHWITYFLMALSLFATARYAYWRATETLGFGVTGYHWYDIAITLTLFLAEVYAWMVLVLGFLQTAYPLQRKPVALPASPQEWPTVDVYIPTYNEALDVVRPTVLAAMEMDWPRDKMSVYVLDDGVRSEFRDFARDIGAGYITRSEHKHAKAGNLNHALGKTQGEYVAIFDSDHVPTRSFLQVAMGWFLRDDKLGLVQTPHHFYSPDPFERNLRVFKRVPNEGELFYGVVQDGNDLWNASFFCGSCAIMRRTALEQIGGIATETVTEDAHTSLKLQRLGWNSAYLNVPQAAGLATDSFSGHVGQRIRWARGMAQIMRVDNPLTGPGLKPMQRLCYLNAMLHFFFAVPRLIFLTAPLLFLYFGVYVINAYALTIAAYSLPHLALAMIANSRVQGRHRNSFWNEVYETALAPYIMLPTLLAVINPKLGKFNVTAKGGIVRKAYFDRRFAWPFVVLFLLNVGGLVAAVMRWNLQPHADTATIVMTSAWTIYNLLMISVVLGVNWETRQVREKVRVPLALPAMLYRPSGERILARTVDISEGGMSIDLAHQARLEKGASVVIGVVYDGGEYRFPATVTFSEDGLMRLKFGELNNEQLGDLVRIIYGRADAWLGWGEARDADRPWRSLVQVALLALLGVWRMVSGIWTRAPREEAAPASASATKSSAAGTLLIPLALMLGAAGLSAVPQDAQAATQSAATNAQGSFSTQWTLAGLGAKQGLRMSGVDDIQGVSLSIPPDRVVAKAEMTVRYHVSPGLLPRISQINVLINNRVVRSIPVQPGDTEGDAHTASFSVNPNLLSEYNHLAFQLIGHYTNQCEDPNNSTLWATISPSTEIRVSGARLALNDNLHFLPAPFFYKSMQNRLKLPFVFFTQPSSTTLQAAGIVASWFGDLASYRGTDFPVSIGSLPANGNAVVFATSANLPPITGVPQVSGPTLAVTTNPNDPYGKILWVVGENAQQVVTAARGLALGYAMLSGADAQVSNVDMPPLSKPDHAPRWVPSNGPVRLDALAGWNPMSVNGTGTLPFTFYLPPSLFLWDRHGVPVDIHYGYNSVPISANSTLNLNANGNFVHGFSLPQGAGVSQQHSAVVNFPASVLQPYANSMAATFYFAPIKGKCTQTNINNAAGVIYPDSTIDLRGIPHYTRLPALSIWMNGGYPFTRYADLSRTAVVLPASADQPMLHAYLNVMGMFGQQTGMAGVRVAVVHPGDVATVSERNLLVFTTPNGESMQQWGSHLPMEYGQDGIKLNNLAGWFAESRWHLPWWNGDDRHYGEAALGRLVSAGTVPQAVIEEGISPLHKSRALLVISAHDSNGWEALLNALDSADKRKNVFGNLSVVHGDEVSSFILHTPSYFVGKLPFWTWMRYHLSRHPWVIWIGVIVASLILAWLVGALLRRRATKRMNAA</sequence>
<dbReference type="Pfam" id="PF00535">
    <property type="entry name" value="Glycos_transf_2"/>
    <property type="match status" value="1"/>
</dbReference>
<dbReference type="PANTHER" id="PTHR43867">
    <property type="entry name" value="CELLULOSE SYNTHASE CATALYTIC SUBUNIT A [UDP-FORMING]"/>
    <property type="match status" value="1"/>
</dbReference>
<dbReference type="InterPro" id="IPR001173">
    <property type="entry name" value="Glyco_trans_2-like"/>
</dbReference>
<dbReference type="GO" id="GO:0030244">
    <property type="term" value="P:cellulose biosynthetic process"/>
    <property type="evidence" value="ECO:0007669"/>
    <property type="project" value="UniProtKB-KW"/>
</dbReference>
<feature type="transmembrane region" description="Helical" evidence="16">
    <location>
        <begin position="395"/>
        <end position="417"/>
    </location>
</feature>
<evidence type="ECO:0000313" key="19">
    <source>
        <dbReference type="EMBL" id="AOV17901.1"/>
    </source>
</evidence>
<keyword evidence="10 16" id="KW-0808">Transferase</keyword>
<keyword evidence="13 16" id="KW-1133">Transmembrane helix</keyword>
<protein>
    <recommendedName>
        <fullName evidence="5 16">Cellulose synthase catalytic subunit [UDP-forming]</fullName>
        <ecNumber evidence="4 16">2.4.1.12</ecNumber>
    </recommendedName>
</protein>
<dbReference type="EC" id="2.4.1.12" evidence="4 16"/>
<keyword evidence="11 16" id="KW-0812">Transmembrane</keyword>
<accession>A0A1D8KAD5</accession>
<dbReference type="Gene3D" id="2.60.120.260">
    <property type="entry name" value="Galactose-binding domain-like"/>
    <property type="match status" value="2"/>
</dbReference>
<dbReference type="Gene3D" id="3.90.550.10">
    <property type="entry name" value="Spore Coat Polysaccharide Biosynthesis Protein SpsA, Chain A"/>
    <property type="match status" value="1"/>
</dbReference>
<dbReference type="Pfam" id="PF03170">
    <property type="entry name" value="BcsB"/>
    <property type="match status" value="1"/>
</dbReference>
<dbReference type="SUPFAM" id="SSF53448">
    <property type="entry name" value="Nucleotide-diphospho-sugar transferases"/>
    <property type="match status" value="1"/>
</dbReference>
<name>A0A1D8KAD5_9GAMM</name>
<keyword evidence="9 16" id="KW-0328">Glycosyltransferase</keyword>
<dbReference type="PRINTS" id="PR01439">
    <property type="entry name" value="CELLSNTHASEA"/>
</dbReference>
<evidence type="ECO:0000313" key="20">
    <source>
        <dbReference type="Proteomes" id="UP000095342"/>
    </source>
</evidence>
<dbReference type="NCBIfam" id="TIGR03030">
    <property type="entry name" value="CelA"/>
    <property type="match status" value="1"/>
</dbReference>
<feature type="domain" description="PilZ" evidence="18">
    <location>
        <begin position="562"/>
        <end position="658"/>
    </location>
</feature>
<evidence type="ECO:0000256" key="8">
    <source>
        <dbReference type="ARBA" id="ARBA00022636"/>
    </source>
</evidence>
<feature type="domain" description="Glycosyltransferase 2-like" evidence="17">
    <location>
        <begin position="145"/>
        <end position="314"/>
    </location>
</feature>
<evidence type="ECO:0000256" key="15">
    <source>
        <dbReference type="ARBA" id="ARBA00048682"/>
    </source>
</evidence>
<dbReference type="InterPro" id="IPR018513">
    <property type="entry name" value="Cell_synthase_bac"/>
</dbReference>
<evidence type="ECO:0000256" key="9">
    <source>
        <dbReference type="ARBA" id="ARBA00022676"/>
    </source>
</evidence>
<dbReference type="KEGG" id="aaeo:BJI67_13285"/>
<comment type="catalytic activity">
    <reaction evidence="15 16">
        <text>[(1-&gt;4)-beta-D-glucosyl](n) + UDP-alpha-D-glucose = [(1-&gt;4)-beta-D-glucosyl](n+1) + UDP + H(+)</text>
        <dbReference type="Rhea" id="RHEA:19929"/>
        <dbReference type="Rhea" id="RHEA-COMP:10033"/>
        <dbReference type="Rhea" id="RHEA-COMP:10034"/>
        <dbReference type="ChEBI" id="CHEBI:15378"/>
        <dbReference type="ChEBI" id="CHEBI:18246"/>
        <dbReference type="ChEBI" id="CHEBI:58223"/>
        <dbReference type="ChEBI" id="CHEBI:58885"/>
        <dbReference type="EC" id="2.4.1.12"/>
    </reaction>
</comment>
<feature type="transmembrane region" description="Helical" evidence="16">
    <location>
        <begin position="36"/>
        <end position="54"/>
    </location>
</feature>
<comment type="cofactor">
    <cofactor evidence="16">
        <name>Mg(2+)</name>
        <dbReference type="ChEBI" id="CHEBI:18420"/>
    </cofactor>
</comment>
<feature type="transmembrane region" description="Helical" evidence="16">
    <location>
        <begin position="12"/>
        <end position="30"/>
    </location>
</feature>
<dbReference type="Gene3D" id="2.40.10.220">
    <property type="entry name" value="predicted glycosyltransferase like domains"/>
    <property type="match status" value="1"/>
</dbReference>
<evidence type="ECO:0000256" key="11">
    <source>
        <dbReference type="ARBA" id="ARBA00022692"/>
    </source>
</evidence>
<dbReference type="InterPro" id="IPR009875">
    <property type="entry name" value="PilZ_domain"/>
</dbReference>
<dbReference type="SUPFAM" id="SSF141371">
    <property type="entry name" value="PilZ domain-like"/>
    <property type="match status" value="1"/>
</dbReference>
<keyword evidence="7 16" id="KW-0997">Cell inner membrane</keyword>
<comment type="similarity">
    <text evidence="3">Belongs to the glycosyltransferase 2 family.</text>
</comment>
<keyword evidence="8 16" id="KW-0973">c-di-GMP</keyword>
<feature type="transmembrane region" description="Helical" evidence="16">
    <location>
        <begin position="99"/>
        <end position="120"/>
    </location>
</feature>
<dbReference type="EMBL" id="CP017448">
    <property type="protein sequence ID" value="AOV17901.1"/>
    <property type="molecule type" value="Genomic_DNA"/>
</dbReference>
<evidence type="ECO:0000259" key="17">
    <source>
        <dbReference type="Pfam" id="PF00535"/>
    </source>
</evidence>